<gene>
    <name evidence="1" type="ORF">GGE15_001405</name>
</gene>
<dbReference type="AlphaFoldDB" id="A0A7W6XU74"/>
<dbReference type="EMBL" id="JACIHI010000002">
    <property type="protein sequence ID" value="MBB4438156.1"/>
    <property type="molecule type" value="Genomic_DNA"/>
</dbReference>
<proteinExistence type="predicted"/>
<evidence type="ECO:0000313" key="2">
    <source>
        <dbReference type="Proteomes" id="UP000533724"/>
    </source>
</evidence>
<organism evidence="1 2">
    <name type="scientific">Rhizobium esperanzae</name>
    <dbReference type="NCBI Taxonomy" id="1967781"/>
    <lineage>
        <taxon>Bacteria</taxon>
        <taxon>Pseudomonadati</taxon>
        <taxon>Pseudomonadota</taxon>
        <taxon>Alphaproteobacteria</taxon>
        <taxon>Hyphomicrobiales</taxon>
        <taxon>Rhizobiaceae</taxon>
        <taxon>Rhizobium/Agrobacterium group</taxon>
        <taxon>Rhizobium</taxon>
    </lineage>
</organism>
<evidence type="ECO:0000313" key="1">
    <source>
        <dbReference type="EMBL" id="MBB4438156.1"/>
    </source>
</evidence>
<dbReference type="Proteomes" id="UP000533724">
    <property type="component" value="Unassembled WGS sequence"/>
</dbReference>
<dbReference type="PROSITE" id="PS51257">
    <property type="entry name" value="PROKAR_LIPOPROTEIN"/>
    <property type="match status" value="1"/>
</dbReference>
<sequence>MGSFDRYMQGSSRLFGGCSQALVSCPRRGSLLQEDRSQQVGIRVADIHAENAMSIDHCHDFVMRGDDRFALGRKES</sequence>
<protein>
    <submittedName>
        <fullName evidence="1">Uncharacterized protein</fullName>
    </submittedName>
</protein>
<comment type="caution">
    <text evidence="1">The sequence shown here is derived from an EMBL/GenBank/DDBJ whole genome shotgun (WGS) entry which is preliminary data.</text>
</comment>
<name>A0A7W6XU74_9HYPH</name>
<accession>A0A7W6XU74</accession>
<reference evidence="1 2" key="1">
    <citation type="submission" date="2020-08" db="EMBL/GenBank/DDBJ databases">
        <title>Genomic Encyclopedia of Type Strains, Phase IV (KMG-V): Genome sequencing to study the core and pangenomes of soil and plant-associated prokaryotes.</title>
        <authorList>
            <person name="Whitman W."/>
        </authorList>
    </citation>
    <scope>NUCLEOTIDE SEQUENCE [LARGE SCALE GENOMIC DNA]</scope>
    <source>
        <strain evidence="1 2">SEMIA 414</strain>
    </source>
</reference>